<dbReference type="PANTHER" id="PTHR47991">
    <property type="entry name" value="OXOGLUTARATE/IRON-DEPENDENT DIOXYGENASE"/>
    <property type="match status" value="1"/>
</dbReference>
<name>A0ABR2FWD5_9ROSI</name>
<accession>A0ABR2FWD5</accession>
<reference evidence="7 8" key="1">
    <citation type="journal article" date="2024" name="G3 (Bethesda)">
        <title>Genome assembly of Hibiscus sabdariffa L. provides insights into metabolisms of medicinal natural products.</title>
        <authorList>
            <person name="Kim T."/>
        </authorList>
    </citation>
    <scope>NUCLEOTIDE SEQUENCE [LARGE SCALE GENOMIC DNA]</scope>
    <source>
        <strain evidence="7">TK-2024</strain>
        <tissue evidence="7">Old leaves</tissue>
    </source>
</reference>
<feature type="region of interest" description="Disordered" evidence="5">
    <location>
        <begin position="319"/>
        <end position="345"/>
    </location>
</feature>
<comment type="similarity">
    <text evidence="1 4">Belongs to the iron/ascorbate-dependent oxidoreductase family.</text>
</comment>
<evidence type="ECO:0000256" key="2">
    <source>
        <dbReference type="ARBA" id="ARBA00022723"/>
    </source>
</evidence>
<keyword evidence="3 4" id="KW-0408">Iron</keyword>
<protein>
    <recommendedName>
        <fullName evidence="6">Fe2OG dioxygenase domain-containing protein</fullName>
    </recommendedName>
</protein>
<dbReference type="Pfam" id="PF03171">
    <property type="entry name" value="2OG-FeII_Oxy"/>
    <property type="match status" value="1"/>
</dbReference>
<feature type="compositionally biased region" description="Basic and acidic residues" evidence="5">
    <location>
        <begin position="324"/>
        <end position="334"/>
    </location>
</feature>
<dbReference type="EMBL" id="JBBPBM010000004">
    <property type="protein sequence ID" value="KAK8588561.1"/>
    <property type="molecule type" value="Genomic_DNA"/>
</dbReference>
<evidence type="ECO:0000256" key="4">
    <source>
        <dbReference type="RuleBase" id="RU003682"/>
    </source>
</evidence>
<sequence>MTTFPVINLEKLNGDEKSAILEKINDACENWGFFQVLNHGISHDFLDTVERLTKEHYKKCMEQRFKELVAGKALEGLQAEVTDMDWESTFFVRHLPQSNLPEIPDLTDDYRKVMKEFASKLEKLAEELLDLFCENLGLEKGYLKKAFNGTNGPTFGTKVSNYPPCPTPDKIKGLRAHTDAGGIILLFQDPMVGGLQILKNGEWIDVPPMRHSIVINLGDQLEVISNGKYKSVEHRVVTQTEGTRMSIASFYNPGSDAVIYPAPALLENEAEEKKELYPKFVFEDYMKWYAGTKFQAKEPSPNQQPADGHQIGSRTASFTAAEVGADRRSNERRVAPSYRGGLDSRHAGKRDLASMADLGWTAQVTGMSLGVGTRRLTVEAVDARCFPDLLPPLRPSSHPHGRETRRPTLDLVTVGWVLIGVLKL</sequence>
<keyword evidence="8" id="KW-1185">Reference proteome</keyword>
<dbReference type="InterPro" id="IPR050295">
    <property type="entry name" value="Plant_2OG-oxidoreductases"/>
</dbReference>
<dbReference type="InterPro" id="IPR005123">
    <property type="entry name" value="Oxoglu/Fe-dep_dioxygenase_dom"/>
</dbReference>
<evidence type="ECO:0000259" key="6">
    <source>
        <dbReference type="PROSITE" id="PS51471"/>
    </source>
</evidence>
<proteinExistence type="inferred from homology"/>
<feature type="domain" description="Fe2OG dioxygenase" evidence="6">
    <location>
        <begin position="153"/>
        <end position="253"/>
    </location>
</feature>
<organism evidence="7 8">
    <name type="scientific">Hibiscus sabdariffa</name>
    <name type="common">roselle</name>
    <dbReference type="NCBI Taxonomy" id="183260"/>
    <lineage>
        <taxon>Eukaryota</taxon>
        <taxon>Viridiplantae</taxon>
        <taxon>Streptophyta</taxon>
        <taxon>Embryophyta</taxon>
        <taxon>Tracheophyta</taxon>
        <taxon>Spermatophyta</taxon>
        <taxon>Magnoliopsida</taxon>
        <taxon>eudicotyledons</taxon>
        <taxon>Gunneridae</taxon>
        <taxon>Pentapetalae</taxon>
        <taxon>rosids</taxon>
        <taxon>malvids</taxon>
        <taxon>Malvales</taxon>
        <taxon>Malvaceae</taxon>
        <taxon>Malvoideae</taxon>
        <taxon>Hibiscus</taxon>
    </lineage>
</organism>
<keyword evidence="2 4" id="KW-0479">Metal-binding</keyword>
<keyword evidence="4" id="KW-0560">Oxidoreductase</keyword>
<gene>
    <name evidence="7" type="ORF">V6N12_022990</name>
</gene>
<dbReference type="Gene3D" id="2.60.120.330">
    <property type="entry name" value="B-lactam Antibiotic, Isopenicillin N Synthase, Chain"/>
    <property type="match status" value="1"/>
</dbReference>
<dbReference type="InterPro" id="IPR026992">
    <property type="entry name" value="DIOX_N"/>
</dbReference>
<evidence type="ECO:0000313" key="8">
    <source>
        <dbReference type="Proteomes" id="UP001472677"/>
    </source>
</evidence>
<evidence type="ECO:0000256" key="3">
    <source>
        <dbReference type="ARBA" id="ARBA00023004"/>
    </source>
</evidence>
<dbReference type="SUPFAM" id="SSF51197">
    <property type="entry name" value="Clavaminate synthase-like"/>
    <property type="match status" value="1"/>
</dbReference>
<dbReference type="PROSITE" id="PS51471">
    <property type="entry name" value="FE2OG_OXY"/>
    <property type="match status" value="1"/>
</dbReference>
<evidence type="ECO:0000256" key="1">
    <source>
        <dbReference type="ARBA" id="ARBA00008056"/>
    </source>
</evidence>
<evidence type="ECO:0000256" key="5">
    <source>
        <dbReference type="SAM" id="MobiDB-lite"/>
    </source>
</evidence>
<comment type="caution">
    <text evidence="7">The sequence shown here is derived from an EMBL/GenBank/DDBJ whole genome shotgun (WGS) entry which is preliminary data.</text>
</comment>
<evidence type="ECO:0000313" key="7">
    <source>
        <dbReference type="EMBL" id="KAK8588561.1"/>
    </source>
</evidence>
<dbReference type="Pfam" id="PF14226">
    <property type="entry name" value="DIOX_N"/>
    <property type="match status" value="1"/>
</dbReference>
<dbReference type="InterPro" id="IPR027443">
    <property type="entry name" value="IPNS-like_sf"/>
</dbReference>
<dbReference type="Proteomes" id="UP001472677">
    <property type="component" value="Unassembled WGS sequence"/>
</dbReference>
<dbReference type="InterPro" id="IPR044861">
    <property type="entry name" value="IPNS-like_FE2OG_OXY"/>
</dbReference>